<reference evidence="3 4" key="1">
    <citation type="submission" date="2019-03" db="EMBL/GenBank/DDBJ databases">
        <title>Genomic Encyclopedia of Type Strains, Phase IV (KMG-IV): sequencing the most valuable type-strain genomes for metagenomic binning, comparative biology and taxonomic classification.</title>
        <authorList>
            <person name="Goeker M."/>
        </authorList>
    </citation>
    <scope>NUCLEOTIDE SEQUENCE [LARGE SCALE GENOMIC DNA]</scope>
    <source>
        <strain evidence="3 4">DSM 28559</strain>
    </source>
</reference>
<dbReference type="EMBL" id="SLXA01000002">
    <property type="protein sequence ID" value="TCO85929.1"/>
    <property type="molecule type" value="Genomic_DNA"/>
</dbReference>
<sequence>MQTIIIGILIIAVPMIAYCVGTVMRDEMYAKEANGEITAAKDNKDFMVTRDTKMGQILAMDKGMGDFLMQAGMHCVTCASATSESLEMACTVHGLNVDQTVTSINAYLAEENE</sequence>
<evidence type="ECO:0000313" key="4">
    <source>
        <dbReference type="Proteomes" id="UP000295711"/>
    </source>
</evidence>
<dbReference type="RefSeq" id="WP_243115442.1">
    <property type="nucleotide sequence ID" value="NZ_JANKAQ010000001.1"/>
</dbReference>
<proteinExistence type="predicted"/>
<comment type="caution">
    <text evidence="3">The sequence shown here is derived from an EMBL/GenBank/DDBJ whole genome shotgun (WGS) entry which is preliminary data.</text>
</comment>
<gene>
    <name evidence="3" type="ORF">EV212_102247</name>
</gene>
<keyword evidence="4" id="KW-1185">Reference proteome</keyword>
<dbReference type="Proteomes" id="UP000295711">
    <property type="component" value="Unassembled WGS sequence"/>
</dbReference>
<dbReference type="PANTHER" id="PTHR39341">
    <property type="entry name" value="BSL7085 PROTEIN"/>
    <property type="match status" value="1"/>
</dbReference>
<dbReference type="AlphaFoldDB" id="A0A4R2LEM2"/>
<dbReference type="PANTHER" id="PTHR39341:SF1">
    <property type="entry name" value="DUF1858 DOMAIN-CONTAINING PROTEIN"/>
    <property type="match status" value="1"/>
</dbReference>
<keyword evidence="1" id="KW-0472">Membrane</keyword>
<evidence type="ECO:0000256" key="1">
    <source>
        <dbReference type="SAM" id="Phobius"/>
    </source>
</evidence>
<keyword evidence="1" id="KW-1133">Transmembrane helix</keyword>
<keyword evidence="1" id="KW-0812">Transmembrane</keyword>
<dbReference type="InterPro" id="IPR015077">
    <property type="entry name" value="DUF1858"/>
</dbReference>
<name>A0A4R2LEM2_9FIRM</name>
<dbReference type="InterPro" id="IPR038062">
    <property type="entry name" value="ScdA-like_N_sf"/>
</dbReference>
<dbReference type="Pfam" id="PF08984">
    <property type="entry name" value="DUF1858"/>
    <property type="match status" value="1"/>
</dbReference>
<dbReference type="Gene3D" id="1.10.3910.10">
    <property type="entry name" value="SP0561-like"/>
    <property type="match status" value="1"/>
</dbReference>
<dbReference type="NCBIfam" id="TIGR03980">
    <property type="entry name" value="prismane_assoc"/>
    <property type="match status" value="1"/>
</dbReference>
<feature type="domain" description="DUF1858" evidence="2">
    <location>
        <begin position="49"/>
        <end position="99"/>
    </location>
</feature>
<dbReference type="SUPFAM" id="SSF140683">
    <property type="entry name" value="SP0561-like"/>
    <property type="match status" value="1"/>
</dbReference>
<evidence type="ECO:0000313" key="3">
    <source>
        <dbReference type="EMBL" id="TCO85929.1"/>
    </source>
</evidence>
<dbReference type="InterPro" id="IPR023883">
    <property type="entry name" value="CHP03980_redox-disulphide"/>
</dbReference>
<evidence type="ECO:0000259" key="2">
    <source>
        <dbReference type="Pfam" id="PF08984"/>
    </source>
</evidence>
<organism evidence="3 4">
    <name type="scientific">Frisingicoccus caecimuris</name>
    <dbReference type="NCBI Taxonomy" id="1796636"/>
    <lineage>
        <taxon>Bacteria</taxon>
        <taxon>Bacillati</taxon>
        <taxon>Bacillota</taxon>
        <taxon>Clostridia</taxon>
        <taxon>Lachnospirales</taxon>
        <taxon>Lachnospiraceae</taxon>
        <taxon>Frisingicoccus</taxon>
    </lineage>
</organism>
<feature type="transmembrane region" description="Helical" evidence="1">
    <location>
        <begin position="6"/>
        <end position="24"/>
    </location>
</feature>
<protein>
    <submittedName>
        <fullName evidence="3">Hybrid cluster-associated redox disulfide protein</fullName>
    </submittedName>
</protein>
<accession>A0A4R2LEM2</accession>